<keyword evidence="5 12" id="KW-0963">Cytoplasm</keyword>
<comment type="catalytic activity">
    <reaction evidence="12">
        <text>ATP + H2O + cellular proteinSide 1 = ADP + phosphate + cellular proteinSide 2.</text>
        <dbReference type="EC" id="7.4.2.8"/>
    </reaction>
</comment>
<dbReference type="FunFam" id="3.40.50.300:FF:000429">
    <property type="entry name" value="Preprotein translocase subunit SecA"/>
    <property type="match status" value="1"/>
</dbReference>
<keyword evidence="3 12" id="KW-0813">Transport</keyword>
<comment type="function">
    <text evidence="12">Part of the Sec protein translocase complex. Interacts with the SecYEG preprotein conducting channel. Has a central role in coupling the hydrolysis of ATP to the transfer of proteins into and across the cell membrane, serving as an ATP-driven molecular motor driving the stepwise translocation of polypeptide chains across the membrane.</text>
</comment>
<dbReference type="GO" id="GO:0031522">
    <property type="term" value="C:cell envelope Sec protein transport complex"/>
    <property type="evidence" value="ECO:0007669"/>
    <property type="project" value="TreeGrafter"/>
</dbReference>
<evidence type="ECO:0000256" key="9">
    <source>
        <dbReference type="ARBA" id="ARBA00022967"/>
    </source>
</evidence>
<feature type="binding site" evidence="12">
    <location>
        <begin position="97"/>
        <end position="101"/>
    </location>
    <ligand>
        <name>ATP</name>
        <dbReference type="ChEBI" id="CHEBI:30616"/>
    </ligand>
</feature>
<sequence length="800" mass="90528">MPMKLKRPILRKYERLARRIMKLAPTYSQMSDEELQQQTAIFRVRLAKGATLDSLLPEAFAVACEADKRVLGLAPFFNQITGGIVLYYGDIAEMKTGEGKSLTATLPLYLCGLTGPGNFLVTANAYLANRDAEEMGPVYEWLGLTVRSGAPNETVDETENATPDKAEIYKADIVYTTHSALGFDYLMDNLAATEENQFLHGFHYALVDEIDAVLLDMATIPLVISGAPRVQSNYYQSADRLVKLLEVGDGLDIEESDDTKSAWFTKRGIAKIERFFGIKGLLSPKWAELYRHMVLAMRANYLMYRGRDYVLDDGEIALIDTENGRKLPGMKLHAGLHQAIEAKEGVKISSESRAMASITYQNLFRMFDKLSGMTGTAITDVREFRETYHLDVIQIPTHRPVIRKERPDQLYVTNQEKIYASVDRIKQAYAKRRPVLIETGSVSMSELYSYVLLKEGIPHNLLNAHSIAKEAAIIAEAGQPGAITVATSMAGRGTDIKLGEGVAALGGLLVVGTEPMSSRRIDQQLKGRAGRQGAPGESVFYASLEDKVVLENGPSWAKRARHRYEDQLQDEKREFGTPIKQARFRNLIATVQGVAENDQRSSRAMTLQFDEIFRLQREKIYQFRDRVMADQNLDQLVDKLIQRALTTFLTPSVKQPLSFESVLDYLFNHVDYNYDRSQLWEPWQAGGAELKRYLLEVVSKRLTAQHDEFLNHDQFLYFERLAILKAVDYAWIEQVDNLQQLRQVVNSRTRGAHNPIYEYQRDARSSFEQMTHAFWQVALSNLMLSTFAMKPDGTIDVEFP</sequence>
<dbReference type="InterPro" id="IPR014001">
    <property type="entry name" value="Helicase_ATP-bd"/>
</dbReference>
<dbReference type="InterPro" id="IPR014018">
    <property type="entry name" value="SecA_motor_DEAD"/>
</dbReference>
<dbReference type="PANTHER" id="PTHR30612:SF0">
    <property type="entry name" value="CHLOROPLAST PROTEIN-TRANSPORTING ATPASE"/>
    <property type="match status" value="1"/>
</dbReference>
<evidence type="ECO:0000256" key="12">
    <source>
        <dbReference type="HAMAP-Rule" id="MF_01382"/>
    </source>
</evidence>
<dbReference type="GO" id="GO:0043952">
    <property type="term" value="P:protein transport by the Sec complex"/>
    <property type="evidence" value="ECO:0007669"/>
    <property type="project" value="TreeGrafter"/>
</dbReference>
<evidence type="ECO:0000259" key="15">
    <source>
        <dbReference type="PROSITE" id="PS51196"/>
    </source>
</evidence>
<dbReference type="InterPro" id="IPR022490">
    <property type="entry name" value="SecA2"/>
</dbReference>
<dbReference type="Proteomes" id="UP000051160">
    <property type="component" value="Unassembled WGS sequence"/>
</dbReference>
<keyword evidence="7 12" id="KW-0067">ATP-binding</keyword>
<name>A0A0R1LVA4_9LACO</name>
<evidence type="ECO:0000256" key="2">
    <source>
        <dbReference type="ARBA" id="ARBA00007650"/>
    </source>
</evidence>
<evidence type="ECO:0000256" key="11">
    <source>
        <dbReference type="ARBA" id="ARBA00023136"/>
    </source>
</evidence>
<dbReference type="Pfam" id="PF07517">
    <property type="entry name" value="SecA_DEAD"/>
    <property type="match status" value="1"/>
</dbReference>
<keyword evidence="17" id="KW-1185">Reference proteome</keyword>
<gene>
    <name evidence="12" type="primary">secA</name>
    <name evidence="16" type="ORF">FD04_GL002142</name>
</gene>
<feature type="binding site" evidence="12">
    <location>
        <position position="495"/>
    </location>
    <ligand>
        <name>ATP</name>
        <dbReference type="ChEBI" id="CHEBI:30616"/>
    </ligand>
</feature>
<keyword evidence="8 12" id="KW-0653">Protein transport</keyword>
<dbReference type="GO" id="GO:0006605">
    <property type="term" value="P:protein targeting"/>
    <property type="evidence" value="ECO:0007669"/>
    <property type="project" value="UniProtKB-UniRule"/>
</dbReference>
<evidence type="ECO:0000259" key="14">
    <source>
        <dbReference type="PROSITE" id="PS51194"/>
    </source>
</evidence>
<dbReference type="PANTHER" id="PTHR30612">
    <property type="entry name" value="SECA INNER MEMBRANE COMPONENT OF SEC PROTEIN SECRETION SYSTEM"/>
    <property type="match status" value="1"/>
</dbReference>
<dbReference type="GO" id="GO:0008564">
    <property type="term" value="F:protein-exporting ATPase activity"/>
    <property type="evidence" value="ECO:0007669"/>
    <property type="project" value="UniProtKB-EC"/>
</dbReference>
<dbReference type="InterPro" id="IPR036670">
    <property type="entry name" value="SecA_X-link_sf"/>
</dbReference>
<comment type="caution">
    <text evidence="16">The sequence shown here is derived from an EMBL/GenBank/DDBJ whole genome shotgun (WGS) entry which is preliminary data.</text>
</comment>
<dbReference type="PATRIC" id="fig|1423776.4.peg.2169"/>
<dbReference type="Pfam" id="PF07516">
    <property type="entry name" value="SecA_SW"/>
    <property type="match status" value="1"/>
</dbReference>
<dbReference type="GO" id="GO:0017038">
    <property type="term" value="P:protein import"/>
    <property type="evidence" value="ECO:0007669"/>
    <property type="project" value="InterPro"/>
</dbReference>
<comment type="subcellular location">
    <subcellularLocation>
        <location evidence="12">Cell membrane</location>
        <topology evidence="12">Peripheral membrane protein</topology>
        <orientation evidence="12">Cytoplasmic side</orientation>
    </subcellularLocation>
    <subcellularLocation>
        <location evidence="12">Cytoplasm</location>
    </subcellularLocation>
    <subcellularLocation>
        <location evidence="1">Membrane</location>
        <topology evidence="1">Peripheral membrane protein</topology>
    </subcellularLocation>
    <text evidence="12">Distribution is 50-50.</text>
</comment>
<dbReference type="Pfam" id="PF21090">
    <property type="entry name" value="P-loop_SecA"/>
    <property type="match status" value="2"/>
</dbReference>
<evidence type="ECO:0000313" key="16">
    <source>
        <dbReference type="EMBL" id="KRK96865.1"/>
    </source>
</evidence>
<dbReference type="NCBIfam" id="NF006630">
    <property type="entry name" value="PRK09200.1"/>
    <property type="match status" value="1"/>
</dbReference>
<dbReference type="InterPro" id="IPR044722">
    <property type="entry name" value="SecA_SF2_C"/>
</dbReference>
<dbReference type="PRINTS" id="PR00906">
    <property type="entry name" value="SECA"/>
</dbReference>
<reference evidence="16 17" key="1">
    <citation type="journal article" date="2015" name="Genome Announc.">
        <title>Expanding the biotechnology potential of lactobacilli through comparative genomics of 213 strains and associated genera.</title>
        <authorList>
            <person name="Sun Z."/>
            <person name="Harris H.M."/>
            <person name="McCann A."/>
            <person name="Guo C."/>
            <person name="Argimon S."/>
            <person name="Zhang W."/>
            <person name="Yang X."/>
            <person name="Jeffery I.B."/>
            <person name="Cooney J.C."/>
            <person name="Kagawa T.F."/>
            <person name="Liu W."/>
            <person name="Song Y."/>
            <person name="Salvetti E."/>
            <person name="Wrobel A."/>
            <person name="Rasinkangas P."/>
            <person name="Parkhill J."/>
            <person name="Rea M.C."/>
            <person name="O'Sullivan O."/>
            <person name="Ritari J."/>
            <person name="Douillard F.P."/>
            <person name="Paul Ross R."/>
            <person name="Yang R."/>
            <person name="Briner A.E."/>
            <person name="Felis G.E."/>
            <person name="de Vos W.M."/>
            <person name="Barrangou R."/>
            <person name="Klaenhammer T.R."/>
            <person name="Caufield P.W."/>
            <person name="Cui Y."/>
            <person name="Zhang H."/>
            <person name="O'Toole P.W."/>
        </authorList>
    </citation>
    <scope>NUCLEOTIDE SEQUENCE [LARGE SCALE GENOMIC DNA]</scope>
    <source>
        <strain evidence="16 17">DSM 19909</strain>
    </source>
</reference>
<dbReference type="CDD" id="cd17928">
    <property type="entry name" value="DEXDc_SecA"/>
    <property type="match status" value="1"/>
</dbReference>
<dbReference type="RefSeq" id="WP_338055724.1">
    <property type="nucleotide sequence ID" value="NZ_AZEE01000031.1"/>
</dbReference>
<dbReference type="STRING" id="1423776.FD04_GL002142"/>
<dbReference type="EMBL" id="AZEE01000031">
    <property type="protein sequence ID" value="KRK96865.1"/>
    <property type="molecule type" value="Genomic_DNA"/>
</dbReference>
<dbReference type="Pfam" id="PF01043">
    <property type="entry name" value="SecA_PP_bind"/>
    <property type="match status" value="1"/>
</dbReference>
<dbReference type="Gene3D" id="3.40.50.300">
    <property type="entry name" value="P-loop containing nucleotide triphosphate hydrolases"/>
    <property type="match status" value="2"/>
</dbReference>
<evidence type="ECO:0000259" key="13">
    <source>
        <dbReference type="PROSITE" id="PS51192"/>
    </source>
</evidence>
<dbReference type="InterPro" id="IPR001650">
    <property type="entry name" value="Helicase_C-like"/>
</dbReference>
<dbReference type="Gene3D" id="3.90.1440.10">
    <property type="entry name" value="SecA, preprotein cross-linking domain"/>
    <property type="match status" value="1"/>
</dbReference>
<keyword evidence="9 12" id="KW-1278">Translocase</keyword>
<evidence type="ECO:0000256" key="8">
    <source>
        <dbReference type="ARBA" id="ARBA00022927"/>
    </source>
</evidence>
<dbReference type="InterPro" id="IPR000185">
    <property type="entry name" value="SecA"/>
</dbReference>
<dbReference type="Gene3D" id="1.10.3060.10">
    <property type="entry name" value="Helical scaffold and wing domains of SecA"/>
    <property type="match status" value="1"/>
</dbReference>
<evidence type="ECO:0000256" key="10">
    <source>
        <dbReference type="ARBA" id="ARBA00023010"/>
    </source>
</evidence>
<evidence type="ECO:0000256" key="5">
    <source>
        <dbReference type="ARBA" id="ARBA00022490"/>
    </source>
</evidence>
<dbReference type="GO" id="GO:0005886">
    <property type="term" value="C:plasma membrane"/>
    <property type="evidence" value="ECO:0007669"/>
    <property type="project" value="UniProtKB-SubCell"/>
</dbReference>
<dbReference type="InterPro" id="IPR011116">
    <property type="entry name" value="SecA_Wing/Scaffold"/>
</dbReference>
<dbReference type="SMART" id="SM00957">
    <property type="entry name" value="SecA_DEAD"/>
    <property type="match status" value="1"/>
</dbReference>
<dbReference type="PROSITE" id="PS51192">
    <property type="entry name" value="HELICASE_ATP_BIND_1"/>
    <property type="match status" value="1"/>
</dbReference>
<dbReference type="GO" id="GO:0065002">
    <property type="term" value="P:intracellular protein transmembrane transport"/>
    <property type="evidence" value="ECO:0007669"/>
    <property type="project" value="UniProtKB-UniRule"/>
</dbReference>
<dbReference type="InterPro" id="IPR011130">
    <property type="entry name" value="SecA_preprotein_X-link_dom"/>
</dbReference>
<evidence type="ECO:0000313" key="17">
    <source>
        <dbReference type="Proteomes" id="UP000051160"/>
    </source>
</evidence>
<dbReference type="HAMAP" id="MF_01382">
    <property type="entry name" value="SecA"/>
    <property type="match status" value="1"/>
</dbReference>
<dbReference type="NCBIfam" id="TIGR03714">
    <property type="entry name" value="secA2"/>
    <property type="match status" value="1"/>
</dbReference>
<evidence type="ECO:0000256" key="1">
    <source>
        <dbReference type="ARBA" id="ARBA00004170"/>
    </source>
</evidence>
<dbReference type="SMART" id="SM00958">
    <property type="entry name" value="SecA_PP_bind"/>
    <property type="match status" value="1"/>
</dbReference>
<keyword evidence="11 12" id="KW-0472">Membrane</keyword>
<feature type="domain" description="Helicase ATP-binding" evidence="13">
    <location>
        <begin position="81"/>
        <end position="247"/>
    </location>
</feature>
<dbReference type="SUPFAM" id="SSF81767">
    <property type="entry name" value="Pre-protein crosslinking domain of SecA"/>
    <property type="match status" value="1"/>
</dbReference>
<dbReference type="SUPFAM" id="SSF81886">
    <property type="entry name" value="Helical scaffold and wing domains of SecA"/>
    <property type="match status" value="1"/>
</dbReference>
<proteinExistence type="inferred from homology"/>
<dbReference type="SUPFAM" id="SSF52540">
    <property type="entry name" value="P-loop containing nucleoside triphosphate hydrolases"/>
    <property type="match status" value="2"/>
</dbReference>
<evidence type="ECO:0000256" key="3">
    <source>
        <dbReference type="ARBA" id="ARBA00022448"/>
    </source>
</evidence>
<dbReference type="InterPro" id="IPR027417">
    <property type="entry name" value="P-loop_NTPase"/>
</dbReference>
<dbReference type="PROSITE" id="PS51194">
    <property type="entry name" value="HELICASE_CTER"/>
    <property type="match status" value="1"/>
</dbReference>
<dbReference type="CDD" id="cd18803">
    <property type="entry name" value="SF2_C_secA"/>
    <property type="match status" value="1"/>
</dbReference>
<accession>A0A0R1LVA4</accession>
<organism evidence="16 17">
    <name type="scientific">Secundilactobacillus odoratitofui DSM 19909 = JCM 15043</name>
    <dbReference type="NCBI Taxonomy" id="1423776"/>
    <lineage>
        <taxon>Bacteria</taxon>
        <taxon>Bacillati</taxon>
        <taxon>Bacillota</taxon>
        <taxon>Bacilli</taxon>
        <taxon>Lactobacillales</taxon>
        <taxon>Lactobacillaceae</taxon>
        <taxon>Secundilactobacillus</taxon>
    </lineage>
</organism>
<dbReference type="InterPro" id="IPR011115">
    <property type="entry name" value="SecA_DEAD"/>
</dbReference>
<feature type="domain" description="Helicase C-terminal" evidence="14">
    <location>
        <begin position="424"/>
        <end position="572"/>
    </location>
</feature>
<keyword evidence="4 12" id="KW-1003">Cell membrane</keyword>
<evidence type="ECO:0000256" key="7">
    <source>
        <dbReference type="ARBA" id="ARBA00022840"/>
    </source>
</evidence>
<dbReference type="GO" id="GO:0005524">
    <property type="term" value="F:ATP binding"/>
    <property type="evidence" value="ECO:0007669"/>
    <property type="project" value="UniProtKB-UniRule"/>
</dbReference>
<evidence type="ECO:0000256" key="4">
    <source>
        <dbReference type="ARBA" id="ARBA00022475"/>
    </source>
</evidence>
<dbReference type="GO" id="GO:0005829">
    <property type="term" value="C:cytosol"/>
    <property type="evidence" value="ECO:0007669"/>
    <property type="project" value="TreeGrafter"/>
</dbReference>
<comment type="subunit">
    <text evidence="12">Monomer and homodimer. Part of the essential Sec protein translocation apparatus which comprises SecA, SecYEG and auxiliary proteins SecDF. Other proteins may also be involved.</text>
</comment>
<feature type="domain" description="SecA family profile" evidence="15">
    <location>
        <begin position="1"/>
        <end position="580"/>
    </location>
</feature>
<keyword evidence="6 12" id="KW-0547">Nucleotide-binding</keyword>
<keyword evidence="10 12" id="KW-0811">Translocation</keyword>
<dbReference type="AlphaFoldDB" id="A0A0R1LVA4"/>
<dbReference type="EC" id="7.4.2.8" evidence="12"/>
<dbReference type="InterPro" id="IPR036266">
    <property type="entry name" value="SecA_Wing/Scaffold_sf"/>
</dbReference>
<evidence type="ECO:0000256" key="6">
    <source>
        <dbReference type="ARBA" id="ARBA00022741"/>
    </source>
</evidence>
<feature type="binding site" evidence="12">
    <location>
        <position position="79"/>
    </location>
    <ligand>
        <name>ATP</name>
        <dbReference type="ChEBI" id="CHEBI:30616"/>
    </ligand>
</feature>
<comment type="similarity">
    <text evidence="2 12">Belongs to the SecA family.</text>
</comment>
<dbReference type="PROSITE" id="PS51196">
    <property type="entry name" value="SECA_MOTOR_DEAD"/>
    <property type="match status" value="1"/>
</dbReference>
<protein>
    <recommendedName>
        <fullName evidence="12">Protein translocase subunit SecA</fullName>
        <ecNumber evidence="12">7.4.2.8</ecNumber>
    </recommendedName>
</protein>